<dbReference type="GO" id="GO:0016853">
    <property type="term" value="F:isomerase activity"/>
    <property type="evidence" value="ECO:0007669"/>
    <property type="project" value="UniProtKB-KW"/>
</dbReference>
<accession>A0A444MV81</accession>
<proteinExistence type="predicted"/>
<organism evidence="1 2">
    <name type="scientific">Mucilaginibacter gilvus</name>
    <dbReference type="NCBI Taxonomy" id="2305909"/>
    <lineage>
        <taxon>Bacteria</taxon>
        <taxon>Pseudomonadati</taxon>
        <taxon>Bacteroidota</taxon>
        <taxon>Sphingobacteriia</taxon>
        <taxon>Sphingobacteriales</taxon>
        <taxon>Sphingobacteriaceae</taxon>
        <taxon>Mucilaginibacter</taxon>
    </lineage>
</organism>
<name>A0A444MV81_9SPHI</name>
<dbReference type="OrthoDB" id="2555274at2"/>
<gene>
    <name evidence="1" type="ORF">EPL05_03040</name>
</gene>
<dbReference type="InterPro" id="IPR036237">
    <property type="entry name" value="Xyl_isomerase-like_sf"/>
</dbReference>
<keyword evidence="1" id="KW-0413">Isomerase</keyword>
<dbReference type="RefSeq" id="WP_128532025.1">
    <property type="nucleotide sequence ID" value="NZ_SBIW01000001.1"/>
</dbReference>
<protein>
    <submittedName>
        <fullName evidence="1">Sugar phosphate isomerase/epimerase</fullName>
    </submittedName>
</protein>
<reference evidence="1 2" key="1">
    <citation type="submission" date="2019-01" db="EMBL/GenBank/DDBJ databases">
        <title>Mucilaginibacter antarcticum sp. nov., isolated from antarctic soil.</title>
        <authorList>
            <person name="Yan Y.-Q."/>
            <person name="Du Z.-J."/>
        </authorList>
    </citation>
    <scope>NUCLEOTIDE SEQUENCE [LARGE SCALE GENOMIC DNA]</scope>
    <source>
        <strain evidence="1 2">F01003</strain>
    </source>
</reference>
<keyword evidence="2" id="KW-1185">Reference proteome</keyword>
<dbReference type="Gene3D" id="3.20.20.150">
    <property type="entry name" value="Divalent-metal-dependent TIM barrel enzymes"/>
    <property type="match status" value="1"/>
</dbReference>
<dbReference type="AlphaFoldDB" id="A0A444MV81"/>
<sequence>MKILFFCPRWGSENLPWDIFFKKVKDAGYDGVEMGFPPTLTSEERSIIMKGLKQYNLSFIGQHWQTVDQDFHTHLRVYEENLLSLVSGSPLFINSQTGKDHFTMDQNLQLIKLADEISSKAGIHIIHETHRGKWSFAAHITKAYLEQHPGIRITLDISHWCNVAETYLEDQPEAVELAINHTDHLHVRIGHTEGPQVPDPRDSLWADALQHHLEWWDRVIKLKRQQGSSVFTVTPEFGAPPYTTLLPGSHQPIASQWDINVHMMEILRKRYSTIDER</sequence>
<evidence type="ECO:0000313" key="1">
    <source>
        <dbReference type="EMBL" id="RWY57519.1"/>
    </source>
</evidence>
<dbReference type="SUPFAM" id="SSF51658">
    <property type="entry name" value="Xylose isomerase-like"/>
    <property type="match status" value="1"/>
</dbReference>
<dbReference type="Proteomes" id="UP000286701">
    <property type="component" value="Unassembled WGS sequence"/>
</dbReference>
<dbReference type="EMBL" id="SBIW01000001">
    <property type="protein sequence ID" value="RWY57519.1"/>
    <property type="molecule type" value="Genomic_DNA"/>
</dbReference>
<comment type="caution">
    <text evidence="1">The sequence shown here is derived from an EMBL/GenBank/DDBJ whole genome shotgun (WGS) entry which is preliminary data.</text>
</comment>
<evidence type="ECO:0000313" key="2">
    <source>
        <dbReference type="Proteomes" id="UP000286701"/>
    </source>
</evidence>